<keyword evidence="1" id="KW-1133">Transmembrane helix</keyword>
<keyword evidence="3" id="KW-1185">Reference proteome</keyword>
<keyword evidence="1" id="KW-0472">Membrane</keyword>
<evidence type="ECO:0000313" key="3">
    <source>
        <dbReference type="Proteomes" id="UP001626550"/>
    </source>
</evidence>
<feature type="transmembrane region" description="Helical" evidence="1">
    <location>
        <begin position="294"/>
        <end position="311"/>
    </location>
</feature>
<accession>A0ABD2QG28</accession>
<feature type="transmembrane region" description="Helical" evidence="1">
    <location>
        <begin position="317"/>
        <end position="335"/>
    </location>
</feature>
<feature type="transmembrane region" description="Helical" evidence="1">
    <location>
        <begin position="129"/>
        <end position="150"/>
    </location>
</feature>
<proteinExistence type="predicted"/>
<organism evidence="2 3">
    <name type="scientific">Cichlidogyrus casuarinus</name>
    <dbReference type="NCBI Taxonomy" id="1844966"/>
    <lineage>
        <taxon>Eukaryota</taxon>
        <taxon>Metazoa</taxon>
        <taxon>Spiralia</taxon>
        <taxon>Lophotrochozoa</taxon>
        <taxon>Platyhelminthes</taxon>
        <taxon>Monogenea</taxon>
        <taxon>Monopisthocotylea</taxon>
        <taxon>Dactylogyridea</taxon>
        <taxon>Ancyrocephalidae</taxon>
        <taxon>Cichlidogyrus</taxon>
    </lineage>
</organism>
<dbReference type="AlphaFoldDB" id="A0ABD2QG28"/>
<reference evidence="2 3" key="1">
    <citation type="submission" date="2024-11" db="EMBL/GenBank/DDBJ databases">
        <title>Adaptive evolution of stress response genes in parasites aligns with host niche diversity.</title>
        <authorList>
            <person name="Hahn C."/>
            <person name="Resl P."/>
        </authorList>
    </citation>
    <scope>NUCLEOTIDE SEQUENCE [LARGE SCALE GENOMIC DNA]</scope>
    <source>
        <strain evidence="2">EGGRZ-B1_66</strain>
        <tissue evidence="2">Body</tissue>
    </source>
</reference>
<feature type="transmembrane region" description="Helical" evidence="1">
    <location>
        <begin position="217"/>
        <end position="244"/>
    </location>
</feature>
<name>A0ABD2QG28_9PLAT</name>
<keyword evidence="1" id="KW-0812">Transmembrane</keyword>
<evidence type="ECO:0000313" key="2">
    <source>
        <dbReference type="EMBL" id="KAL3318489.1"/>
    </source>
</evidence>
<sequence>MLINSSIFFFEVLKPSAEITSYLDLNENENAILISGIIYGLGFILGMETPVIFVLVTISCFFFYVSNMEAFREILSHFYIESNPAFLTKSSNELEFDKLISAFSMAFCYQPGIDWYLKCSPGFSRKCCLLVALIVVLWQIGFALDIAGLLDGMNVLDKIQGTEFRHNESKNLIPFLLHLETMPRNTALTNLNFSCVNKTHVQNMLFSDNLESISKEYGFIVAGFTKFGLGMYTIYFASSFLSRIDAFFTSSDQQSGSGDTSFTWVYRFSFFTIFYQLASIFFERSTLQFTPEVRSFMENLAIATTIFMLLLNIDKNISVFSLFVSSFIVVLLCFAESFYSNEPISKGITSMIVVIIVEVIAYITSNKS</sequence>
<feature type="transmembrane region" description="Helical" evidence="1">
    <location>
        <begin position="32"/>
        <end position="65"/>
    </location>
</feature>
<evidence type="ECO:0000256" key="1">
    <source>
        <dbReference type="SAM" id="Phobius"/>
    </source>
</evidence>
<feature type="transmembrane region" description="Helical" evidence="1">
    <location>
        <begin position="264"/>
        <end position="282"/>
    </location>
</feature>
<feature type="transmembrane region" description="Helical" evidence="1">
    <location>
        <begin position="347"/>
        <end position="365"/>
    </location>
</feature>
<dbReference type="EMBL" id="JBJKFK010000238">
    <property type="protein sequence ID" value="KAL3318489.1"/>
    <property type="molecule type" value="Genomic_DNA"/>
</dbReference>
<protein>
    <submittedName>
        <fullName evidence="2">Uncharacterized protein</fullName>
    </submittedName>
</protein>
<comment type="caution">
    <text evidence="2">The sequence shown here is derived from an EMBL/GenBank/DDBJ whole genome shotgun (WGS) entry which is preliminary data.</text>
</comment>
<gene>
    <name evidence="2" type="ORF">Ciccas_002845</name>
</gene>
<dbReference type="Proteomes" id="UP001626550">
    <property type="component" value="Unassembled WGS sequence"/>
</dbReference>